<proteinExistence type="predicted"/>
<reference evidence="2 3" key="1">
    <citation type="submission" date="2021-07" db="EMBL/GenBank/DDBJ databases">
        <title>The Aristolochia fimbriata genome: insights into angiosperm evolution, floral development and chemical biosynthesis.</title>
        <authorList>
            <person name="Jiao Y."/>
        </authorList>
    </citation>
    <scope>NUCLEOTIDE SEQUENCE [LARGE SCALE GENOMIC DNA]</scope>
    <source>
        <strain evidence="2">IBCAS-2021</strain>
        <tissue evidence="2">Leaf</tissue>
    </source>
</reference>
<accession>A0AAV7FCI9</accession>
<evidence type="ECO:0000313" key="3">
    <source>
        <dbReference type="Proteomes" id="UP000825729"/>
    </source>
</evidence>
<feature type="compositionally biased region" description="Polar residues" evidence="1">
    <location>
        <begin position="13"/>
        <end position="25"/>
    </location>
</feature>
<name>A0AAV7FCI9_ARIFI</name>
<dbReference type="Proteomes" id="UP000825729">
    <property type="component" value="Unassembled WGS sequence"/>
</dbReference>
<evidence type="ECO:0000256" key="1">
    <source>
        <dbReference type="SAM" id="MobiDB-lite"/>
    </source>
</evidence>
<feature type="region of interest" description="Disordered" evidence="1">
    <location>
        <begin position="1"/>
        <end position="61"/>
    </location>
</feature>
<sequence>MSKISLMELQWNPEETSSLTTSSIPAISIGGGESSDERLRRRRRRREWGEGSSRRMEGGAE</sequence>
<comment type="caution">
    <text evidence="2">The sequence shown here is derived from an EMBL/GenBank/DDBJ whole genome shotgun (WGS) entry which is preliminary data.</text>
</comment>
<organism evidence="2 3">
    <name type="scientific">Aristolochia fimbriata</name>
    <name type="common">White veined hardy Dutchman's pipe vine</name>
    <dbReference type="NCBI Taxonomy" id="158543"/>
    <lineage>
        <taxon>Eukaryota</taxon>
        <taxon>Viridiplantae</taxon>
        <taxon>Streptophyta</taxon>
        <taxon>Embryophyta</taxon>
        <taxon>Tracheophyta</taxon>
        <taxon>Spermatophyta</taxon>
        <taxon>Magnoliopsida</taxon>
        <taxon>Magnoliidae</taxon>
        <taxon>Piperales</taxon>
        <taxon>Aristolochiaceae</taxon>
        <taxon>Aristolochia</taxon>
    </lineage>
</organism>
<gene>
    <name evidence="2" type="ORF">H6P81_003418</name>
</gene>
<protein>
    <submittedName>
        <fullName evidence="2">Uncharacterized protein</fullName>
    </submittedName>
</protein>
<keyword evidence="3" id="KW-1185">Reference proteome</keyword>
<evidence type="ECO:0000313" key="2">
    <source>
        <dbReference type="EMBL" id="KAG9458910.1"/>
    </source>
</evidence>
<feature type="compositionally biased region" description="Basic and acidic residues" evidence="1">
    <location>
        <begin position="47"/>
        <end position="61"/>
    </location>
</feature>
<dbReference type="EMBL" id="JAINDJ010000002">
    <property type="protein sequence ID" value="KAG9458910.1"/>
    <property type="molecule type" value="Genomic_DNA"/>
</dbReference>
<dbReference type="AlphaFoldDB" id="A0AAV7FCI9"/>